<keyword evidence="2" id="KW-1185">Reference proteome</keyword>
<reference evidence="1" key="1">
    <citation type="journal article" date="2021" name="New Phytol.">
        <title>Evolutionary innovations through gain and loss of genes in the ectomycorrhizal Boletales.</title>
        <authorList>
            <person name="Wu G."/>
            <person name="Miyauchi S."/>
            <person name="Morin E."/>
            <person name="Kuo A."/>
            <person name="Drula E."/>
            <person name="Varga T."/>
            <person name="Kohler A."/>
            <person name="Feng B."/>
            <person name="Cao Y."/>
            <person name="Lipzen A."/>
            <person name="Daum C."/>
            <person name="Hundley H."/>
            <person name="Pangilinan J."/>
            <person name="Johnson J."/>
            <person name="Barry K."/>
            <person name="LaButti K."/>
            <person name="Ng V."/>
            <person name="Ahrendt S."/>
            <person name="Min B."/>
            <person name="Choi I.G."/>
            <person name="Park H."/>
            <person name="Plett J.M."/>
            <person name="Magnuson J."/>
            <person name="Spatafora J.W."/>
            <person name="Nagy L.G."/>
            <person name="Henrissat B."/>
            <person name="Grigoriev I.V."/>
            <person name="Yang Z.L."/>
            <person name="Xu J."/>
            <person name="Martin F.M."/>
        </authorList>
    </citation>
    <scope>NUCLEOTIDE SEQUENCE</scope>
    <source>
        <strain evidence="1">ATCC 28755</strain>
    </source>
</reference>
<comment type="caution">
    <text evidence="1">The sequence shown here is derived from an EMBL/GenBank/DDBJ whole genome shotgun (WGS) entry which is preliminary data.</text>
</comment>
<dbReference type="EMBL" id="MU267969">
    <property type="protein sequence ID" value="KAH7906839.1"/>
    <property type="molecule type" value="Genomic_DNA"/>
</dbReference>
<proteinExistence type="predicted"/>
<organism evidence="1 2">
    <name type="scientific">Hygrophoropsis aurantiaca</name>
    <dbReference type="NCBI Taxonomy" id="72124"/>
    <lineage>
        <taxon>Eukaryota</taxon>
        <taxon>Fungi</taxon>
        <taxon>Dikarya</taxon>
        <taxon>Basidiomycota</taxon>
        <taxon>Agaricomycotina</taxon>
        <taxon>Agaricomycetes</taxon>
        <taxon>Agaricomycetidae</taxon>
        <taxon>Boletales</taxon>
        <taxon>Coniophorineae</taxon>
        <taxon>Hygrophoropsidaceae</taxon>
        <taxon>Hygrophoropsis</taxon>
    </lineage>
</organism>
<gene>
    <name evidence="1" type="ORF">BJ138DRAFT_1161643</name>
</gene>
<evidence type="ECO:0000313" key="2">
    <source>
        <dbReference type="Proteomes" id="UP000790377"/>
    </source>
</evidence>
<sequence length="346" mass="38445">MGDTDHSLNPCIFFAIAVRQMKDPGIIVRTLHKLNFAEGTFGPLVMVHQANTKSTRTTSPIIGPRLLATYEYKGTLKEAIFIDGEPCQHYQFPEQTLLDAGVGKLFRADDKIPVEPYRHNLNRVLAKILASNSKQSLQLLLMCYLFAAMDGNLALTLAMECRSKRTRSSCQELTSSNSRHSAALQSACMTLQLFHVTFRTDALSFTDRDSPAPRACYPNLALLRDSTINNITGSTRKALTSNVANEYVCVVPLRLDPGPDNGIGLVTFELSKNTIHLKRSRDIKFLAFQPSFNCHTRAVSVQRADSPKQWHLAALEIDDEDLATTQTSVTQSVAFPRPPVGYKRVC</sequence>
<name>A0ACB8A0Z4_9AGAM</name>
<evidence type="ECO:0000313" key="1">
    <source>
        <dbReference type="EMBL" id="KAH7906839.1"/>
    </source>
</evidence>
<protein>
    <submittedName>
        <fullName evidence="1">Uncharacterized protein</fullName>
    </submittedName>
</protein>
<accession>A0ACB8A0Z4</accession>
<dbReference type="Proteomes" id="UP000790377">
    <property type="component" value="Unassembled WGS sequence"/>
</dbReference>